<organism evidence="2 3">
    <name type="scientific">Brucella pecoris</name>
    <dbReference type="NCBI Taxonomy" id="867683"/>
    <lineage>
        <taxon>Bacteria</taxon>
        <taxon>Pseudomonadati</taxon>
        <taxon>Pseudomonadota</taxon>
        <taxon>Alphaproteobacteria</taxon>
        <taxon>Hyphomicrobiales</taxon>
        <taxon>Brucellaceae</taxon>
        <taxon>Brucella/Ochrobactrum group</taxon>
        <taxon>Brucella</taxon>
    </lineage>
</organism>
<protein>
    <submittedName>
        <fullName evidence="2">Uncharacterized protein</fullName>
    </submittedName>
</protein>
<reference evidence="2" key="2">
    <citation type="submission" date="2019-06" db="EMBL/GenBank/DDBJ databases">
        <authorList>
            <person name="Hu M."/>
        </authorList>
    </citation>
    <scope>NUCLEOTIDE SEQUENCE</scope>
    <source>
        <strain evidence="2">08RB2639</strain>
    </source>
</reference>
<accession>A0A5C5CIG5</accession>
<comment type="caution">
    <text evidence="2">The sequence shown here is derived from an EMBL/GenBank/DDBJ whole genome shotgun (WGS) entry which is preliminary data.</text>
</comment>
<evidence type="ECO:0000313" key="1">
    <source>
        <dbReference type="EMBL" id="MBB4095293.1"/>
    </source>
</evidence>
<evidence type="ECO:0000313" key="3">
    <source>
        <dbReference type="Proteomes" id="UP000313390"/>
    </source>
</evidence>
<sequence length="61" mass="6866">MAGYKNDNTHVAKVGKSFEHFCNSKDCKEWGSFGYKLPSGQLWVCCSHKQEGEDALAGRRK</sequence>
<dbReference type="Proteomes" id="UP000553980">
    <property type="component" value="Unassembled WGS sequence"/>
</dbReference>
<evidence type="ECO:0000313" key="2">
    <source>
        <dbReference type="EMBL" id="TNV10496.1"/>
    </source>
</evidence>
<name>A0A5C5CIG5_9HYPH</name>
<reference evidence="1 4" key="3">
    <citation type="submission" date="2020-08" db="EMBL/GenBank/DDBJ databases">
        <title>Genomic Encyclopedia of Type Strains, Phase IV (KMG-IV): sequencing the most valuable type-strain genomes for metagenomic binning, comparative biology and taxonomic classification.</title>
        <authorList>
            <person name="Goeker M."/>
        </authorList>
    </citation>
    <scope>NUCLEOTIDE SEQUENCE [LARGE SCALE GENOMIC DNA]</scope>
    <source>
        <strain evidence="1 4">DSM 23868</strain>
    </source>
</reference>
<dbReference type="EMBL" id="VEWK01000009">
    <property type="protein sequence ID" value="TNV10496.1"/>
    <property type="molecule type" value="Genomic_DNA"/>
</dbReference>
<keyword evidence="4" id="KW-1185">Reference proteome</keyword>
<proteinExistence type="predicted"/>
<dbReference type="AlphaFoldDB" id="A0A5C5CIG5"/>
<dbReference type="Proteomes" id="UP000313390">
    <property type="component" value="Unassembled WGS sequence"/>
</dbReference>
<gene>
    <name evidence="2" type="ORF">FIB18_16115</name>
    <name evidence="1" type="ORF">GGQ79_003836</name>
</gene>
<reference evidence="2 3" key="1">
    <citation type="journal article" date="2011" name="Int. J. Syst. Evol. Microbiol.">
        <title>Ochrobactrum pecoris sp. nov., isolated from farm animals.</title>
        <authorList>
            <person name="Kampfer P."/>
            <person name="Huber B."/>
            <person name="Busse H.J."/>
            <person name="Scholz H.C."/>
            <person name="Tomaso H."/>
            <person name="Hotzel H."/>
            <person name="Melzer F."/>
        </authorList>
    </citation>
    <scope>NUCLEOTIDE SEQUENCE [LARGE SCALE GENOMIC DNA]</scope>
    <source>
        <strain evidence="2 3">08RB2639</strain>
    </source>
</reference>
<evidence type="ECO:0000313" key="4">
    <source>
        <dbReference type="Proteomes" id="UP000553980"/>
    </source>
</evidence>
<dbReference type="EMBL" id="JACIEX010000009">
    <property type="protein sequence ID" value="MBB4095293.1"/>
    <property type="molecule type" value="Genomic_DNA"/>
</dbReference>